<dbReference type="HOGENOM" id="CLU_100526_0_0_11"/>
<name>K0YKU2_9ACTN</name>
<dbReference type="OrthoDB" id="3174381at2"/>
<dbReference type="AlphaFoldDB" id="K0YKU2"/>
<feature type="transmembrane region" description="Helical" evidence="1">
    <location>
        <begin position="12"/>
        <end position="33"/>
    </location>
</feature>
<dbReference type="RefSeq" id="WP_009139008.1">
    <property type="nucleotide sequence ID" value="NZ_JH815198.1"/>
</dbReference>
<evidence type="ECO:0000313" key="3">
    <source>
        <dbReference type="Proteomes" id="UP000006069"/>
    </source>
</evidence>
<dbReference type="Proteomes" id="UP000006069">
    <property type="component" value="Unassembled WGS sequence"/>
</dbReference>
<feature type="transmembrane region" description="Helical" evidence="1">
    <location>
        <begin position="63"/>
        <end position="88"/>
    </location>
</feature>
<accession>K0YKU2</accession>
<keyword evidence="1" id="KW-0472">Membrane</keyword>
<keyword evidence="1" id="KW-1133">Transmembrane helix</keyword>
<organism evidence="2 3">
    <name type="scientific">Slackia piriformis YIT 12062</name>
    <dbReference type="NCBI Taxonomy" id="742818"/>
    <lineage>
        <taxon>Bacteria</taxon>
        <taxon>Bacillati</taxon>
        <taxon>Actinomycetota</taxon>
        <taxon>Coriobacteriia</taxon>
        <taxon>Eggerthellales</taxon>
        <taxon>Eggerthellaceae</taxon>
        <taxon>Slackia</taxon>
    </lineage>
</organism>
<protein>
    <submittedName>
        <fullName evidence="2">Uncharacterized protein</fullName>
    </submittedName>
</protein>
<keyword evidence="3" id="KW-1185">Reference proteome</keyword>
<dbReference type="EMBL" id="ADMD01000006">
    <property type="protein sequence ID" value="EJZ84076.1"/>
    <property type="molecule type" value="Genomic_DNA"/>
</dbReference>
<dbReference type="PATRIC" id="fig|742818.3.peg.835"/>
<evidence type="ECO:0000256" key="1">
    <source>
        <dbReference type="SAM" id="Phobius"/>
    </source>
</evidence>
<gene>
    <name evidence="2" type="ORF">HMPREF9451_00785</name>
</gene>
<keyword evidence="1" id="KW-0812">Transmembrane</keyword>
<dbReference type="eggNOG" id="ENOG5032DZ1">
    <property type="taxonomic scope" value="Bacteria"/>
</dbReference>
<reference evidence="2 3" key="1">
    <citation type="submission" date="2012-08" db="EMBL/GenBank/DDBJ databases">
        <title>The Genome Sequence of Slackia piriformis YIT 12062.</title>
        <authorList>
            <consortium name="The Broad Institute Genome Sequencing Platform"/>
            <person name="Earl A."/>
            <person name="Ward D."/>
            <person name="Feldgarden M."/>
            <person name="Gevers D."/>
            <person name="Morotomi M."/>
            <person name="Walker B."/>
            <person name="Young S.K."/>
            <person name="Zeng Q."/>
            <person name="Gargeya S."/>
            <person name="Fitzgerald M."/>
            <person name="Haas B."/>
            <person name="Abouelleil A."/>
            <person name="Alvarado L."/>
            <person name="Arachchi H.M."/>
            <person name="Berlin A.M."/>
            <person name="Chapman S.B."/>
            <person name="Goldberg J."/>
            <person name="Griggs A."/>
            <person name="Gujja S."/>
            <person name="Hansen M."/>
            <person name="Howarth C."/>
            <person name="Imamovic A."/>
            <person name="Larimer J."/>
            <person name="McCowen C."/>
            <person name="Montmayeur A."/>
            <person name="Murphy C."/>
            <person name="Neiman D."/>
            <person name="Pearson M."/>
            <person name="Priest M."/>
            <person name="Roberts A."/>
            <person name="Saif S."/>
            <person name="Shea T."/>
            <person name="Sisk P."/>
            <person name="Sykes S."/>
            <person name="Wortman J."/>
            <person name="Nusbaum C."/>
            <person name="Birren B."/>
        </authorList>
    </citation>
    <scope>NUCLEOTIDE SEQUENCE [LARGE SCALE GENOMIC DNA]</scope>
    <source>
        <strain evidence="2 3">YIT 12062</strain>
    </source>
</reference>
<feature type="transmembrane region" description="Helical" evidence="1">
    <location>
        <begin position="181"/>
        <end position="201"/>
    </location>
</feature>
<feature type="transmembrane region" description="Helical" evidence="1">
    <location>
        <begin position="144"/>
        <end position="169"/>
    </location>
</feature>
<evidence type="ECO:0000313" key="2">
    <source>
        <dbReference type="EMBL" id="EJZ84076.1"/>
    </source>
</evidence>
<feature type="transmembrane region" description="Helical" evidence="1">
    <location>
        <begin position="213"/>
        <end position="235"/>
    </location>
</feature>
<sequence length="238" mass="24337">MAKLMKDMARPYAGLFSIALVIALLGRIGLWVMDMTGTIAYDYISASGVALLDVVCSILTGSAFIAFVFAGSLALVLSTAGVVLYGYLTRKGGIPARPATAFLWGWATAFVAFVCLMIVANGILSGVQVASMSSKMPSLPVMVAGIIAFAAFIGTLLAAASMAVHACIVRSGSACSLTRNLLLATAGCGFVVMLLTVGTFSALNSVSVSVPYVLGWLAADLAANAAIVAGSWHVAQKG</sequence>
<proteinExistence type="predicted"/>
<comment type="caution">
    <text evidence="2">The sequence shown here is derived from an EMBL/GenBank/DDBJ whole genome shotgun (WGS) entry which is preliminary data.</text>
</comment>
<feature type="transmembrane region" description="Helical" evidence="1">
    <location>
        <begin position="100"/>
        <end position="124"/>
    </location>
</feature>
<dbReference type="InParanoid" id="K0YKU2"/>